<dbReference type="SUPFAM" id="SSF56752">
    <property type="entry name" value="D-aminoacid aminotransferase-like PLP-dependent enzymes"/>
    <property type="match status" value="1"/>
</dbReference>
<evidence type="ECO:0000256" key="2">
    <source>
        <dbReference type="ARBA" id="ARBA00023304"/>
    </source>
</evidence>
<keyword evidence="2" id="KW-0100">Branched-chain amino acid biosynthesis</keyword>
<gene>
    <name evidence="3" type="ORF">GSOID_T00022203001</name>
</gene>
<evidence type="ECO:0000313" key="3">
    <source>
        <dbReference type="EMBL" id="CBY40223.1"/>
    </source>
</evidence>
<dbReference type="InterPro" id="IPR043131">
    <property type="entry name" value="BCAT-like_N"/>
</dbReference>
<dbReference type="PANTHER" id="PTHR42743:SF11">
    <property type="entry name" value="AMINODEOXYCHORISMATE LYASE"/>
    <property type="match status" value="1"/>
</dbReference>
<dbReference type="Gene3D" id="3.20.10.10">
    <property type="entry name" value="D-amino Acid Aminotransferase, subunit A, domain 2"/>
    <property type="match status" value="1"/>
</dbReference>
<dbReference type="InterPro" id="IPR036038">
    <property type="entry name" value="Aminotransferase-like"/>
</dbReference>
<dbReference type="Proteomes" id="UP000011014">
    <property type="component" value="Unassembled WGS sequence"/>
</dbReference>
<dbReference type="AlphaFoldDB" id="E4YXP0"/>
<dbReference type="Gene3D" id="3.30.470.10">
    <property type="match status" value="1"/>
</dbReference>
<dbReference type="PANTHER" id="PTHR42743">
    <property type="entry name" value="AMINO-ACID AMINOTRANSFERASE"/>
    <property type="match status" value="1"/>
</dbReference>
<keyword evidence="2" id="KW-0028">Amino-acid biosynthesis</keyword>
<sequence>MREVANVNGKLTLVEDAKIPITDRGFLYGDSLYEVIIIENGFPMFQKEHLERMHKSAEKMRMKLTISDDELIEKIRKTVEFYGEKPQRIYCRWVITRGNGPITLANQNQPNNIIIIIKEFPVNDDALTSTISVKVTDIQRNSADSMDPNIKSGNYLNNILALDEANSAGYNECLMSRDGYLCELSRANFWIFSNGTWSTPAKHVLSGITRAKIIEALSEAGIKAEIRDIKIEEIMEAEEVALSSTTKNLYPINLINLRGKEYRFESRKNWI</sequence>
<comment type="similarity">
    <text evidence="1">Belongs to the class-IV pyridoxal-phosphate-dependent aminotransferase family.</text>
</comment>
<reference evidence="3" key="1">
    <citation type="journal article" date="2010" name="Science">
        <title>Plasticity of animal genome architecture unmasked by rapid evolution of a pelagic tunicate.</title>
        <authorList>
            <person name="Denoeud F."/>
            <person name="Henriet S."/>
            <person name="Mungpakdee S."/>
            <person name="Aury J.M."/>
            <person name="Da Silva C."/>
            <person name="Brinkmann H."/>
            <person name="Mikhaleva J."/>
            <person name="Olsen L.C."/>
            <person name="Jubin C."/>
            <person name="Canestro C."/>
            <person name="Bouquet J.M."/>
            <person name="Danks G."/>
            <person name="Poulain J."/>
            <person name="Campsteijn C."/>
            <person name="Adamski M."/>
            <person name="Cross I."/>
            <person name="Yadetie F."/>
            <person name="Muffato M."/>
            <person name="Louis A."/>
            <person name="Butcher S."/>
            <person name="Tsagkogeorga G."/>
            <person name="Konrad A."/>
            <person name="Singh S."/>
            <person name="Jensen M.F."/>
            <person name="Cong E.H."/>
            <person name="Eikeseth-Otteraa H."/>
            <person name="Noel B."/>
            <person name="Anthouard V."/>
            <person name="Porcel B.M."/>
            <person name="Kachouri-Lafond R."/>
            <person name="Nishino A."/>
            <person name="Ugolini M."/>
            <person name="Chourrout P."/>
            <person name="Nishida H."/>
            <person name="Aasland R."/>
            <person name="Huzurbazar S."/>
            <person name="Westhof E."/>
            <person name="Delsuc F."/>
            <person name="Lehrach H."/>
            <person name="Reinhardt R."/>
            <person name="Weissenbach J."/>
            <person name="Roy S.W."/>
            <person name="Artiguenave F."/>
            <person name="Postlethwait J.H."/>
            <person name="Manak J.R."/>
            <person name="Thompson E.M."/>
            <person name="Jaillon O."/>
            <person name="Du Pasquier L."/>
            <person name="Boudinot P."/>
            <person name="Liberles D.A."/>
            <person name="Volff J.N."/>
            <person name="Philippe H."/>
            <person name="Lenhard B."/>
            <person name="Roest Crollius H."/>
            <person name="Wincker P."/>
            <person name="Chourrout D."/>
        </authorList>
    </citation>
    <scope>NUCLEOTIDE SEQUENCE [LARGE SCALE GENOMIC DNA]</scope>
</reference>
<dbReference type="GO" id="GO:0003824">
    <property type="term" value="F:catalytic activity"/>
    <property type="evidence" value="ECO:0007669"/>
    <property type="project" value="InterPro"/>
</dbReference>
<protein>
    <submittedName>
        <fullName evidence="3">Uncharacterized protein</fullName>
    </submittedName>
</protein>
<evidence type="ECO:0000256" key="1">
    <source>
        <dbReference type="ARBA" id="ARBA00009320"/>
    </source>
</evidence>
<dbReference type="GO" id="GO:0009082">
    <property type="term" value="P:branched-chain amino acid biosynthetic process"/>
    <property type="evidence" value="ECO:0007669"/>
    <property type="project" value="UniProtKB-KW"/>
</dbReference>
<dbReference type="InterPro" id="IPR001544">
    <property type="entry name" value="Aminotrans_IV"/>
</dbReference>
<dbReference type="InterPro" id="IPR050571">
    <property type="entry name" value="Class-IV_PLP-Dep_Aminotrnsfr"/>
</dbReference>
<dbReference type="EMBL" id="FN655830">
    <property type="protein sequence ID" value="CBY40223.1"/>
    <property type="molecule type" value="Genomic_DNA"/>
</dbReference>
<accession>E4YXP0</accession>
<feature type="non-terminal residue" evidence="3">
    <location>
        <position position="271"/>
    </location>
</feature>
<dbReference type="Pfam" id="PF01063">
    <property type="entry name" value="Aminotran_4"/>
    <property type="match status" value="1"/>
</dbReference>
<name>E4YXP0_OIKDI</name>
<organism evidence="3">
    <name type="scientific">Oikopleura dioica</name>
    <name type="common">Tunicate</name>
    <dbReference type="NCBI Taxonomy" id="34765"/>
    <lineage>
        <taxon>Eukaryota</taxon>
        <taxon>Metazoa</taxon>
        <taxon>Chordata</taxon>
        <taxon>Tunicata</taxon>
        <taxon>Appendicularia</taxon>
        <taxon>Copelata</taxon>
        <taxon>Oikopleuridae</taxon>
        <taxon>Oikopleura</taxon>
    </lineage>
</organism>
<dbReference type="InterPro" id="IPR043132">
    <property type="entry name" value="BCAT-like_C"/>
</dbReference>
<proteinExistence type="inferred from homology"/>